<feature type="domain" description="PafC HTH" evidence="3">
    <location>
        <begin position="8"/>
        <end position="125"/>
    </location>
</feature>
<feature type="domain" description="WYL" evidence="2">
    <location>
        <begin position="161"/>
        <end position="229"/>
    </location>
</feature>
<feature type="domain" description="WCX" evidence="4">
    <location>
        <begin position="255"/>
        <end position="329"/>
    </location>
</feature>
<sequence length="339" mass="36308">MPRASTSDQLARLLALPAWVADNPGVSVEAAAEHFGVSPAVLERDVNTLWVSGLPGGLHGDLVDFDASDFDAGRLRLAEPLGLDRPVRLTRQEAISLLMALKVLADLLADDGASAPVLVSTQQALADLLTADASVDAADAQAEPSAGLVSERSTLAGRTAEVLGAVRSALRNKRRLHVTYVSATDTLSERDIDPIALESDGSHMALVAWCLSARAERSFRLDRIESARVLDVPAVRHRTSRRKNQPESDRPAGERPRATLTLRPSGRWLTEQIPCVSREEGADGRLRAVVEGRDRAWLIGLVLSAGYHLIAVEPADLAQDAAAAAKHALTSYDADTEQH</sequence>
<dbReference type="EMBL" id="VICB01000013">
    <property type="protein sequence ID" value="TQD42847.1"/>
    <property type="molecule type" value="Genomic_DNA"/>
</dbReference>
<evidence type="ECO:0000259" key="3">
    <source>
        <dbReference type="Pfam" id="PF19187"/>
    </source>
</evidence>
<dbReference type="InterPro" id="IPR051534">
    <property type="entry name" value="CBASS_pafABC_assoc_protein"/>
</dbReference>
<dbReference type="PIRSF" id="PIRSF016838">
    <property type="entry name" value="PafC"/>
    <property type="match status" value="1"/>
</dbReference>
<dbReference type="InterPro" id="IPR028349">
    <property type="entry name" value="PafC-like"/>
</dbReference>
<evidence type="ECO:0000256" key="1">
    <source>
        <dbReference type="SAM" id="MobiDB-lite"/>
    </source>
</evidence>
<dbReference type="InterPro" id="IPR026881">
    <property type="entry name" value="WYL_dom"/>
</dbReference>
<dbReference type="Pfam" id="PF13280">
    <property type="entry name" value="WYL"/>
    <property type="match status" value="1"/>
</dbReference>
<dbReference type="PROSITE" id="PS52050">
    <property type="entry name" value="WYL"/>
    <property type="match status" value="1"/>
</dbReference>
<evidence type="ECO:0000259" key="2">
    <source>
        <dbReference type="Pfam" id="PF13280"/>
    </source>
</evidence>
<evidence type="ECO:0000259" key="4">
    <source>
        <dbReference type="Pfam" id="PF25583"/>
    </source>
</evidence>
<name>A0A508A0M4_9ACTO</name>
<organism evidence="5 6">
    <name type="scientific">Actinomyces johnsonii</name>
    <dbReference type="NCBI Taxonomy" id="544581"/>
    <lineage>
        <taxon>Bacteria</taxon>
        <taxon>Bacillati</taxon>
        <taxon>Actinomycetota</taxon>
        <taxon>Actinomycetes</taxon>
        <taxon>Actinomycetales</taxon>
        <taxon>Actinomycetaceae</taxon>
        <taxon>Actinomyces</taxon>
    </lineage>
</organism>
<comment type="caution">
    <text evidence="5">The sequence shown here is derived from an EMBL/GenBank/DDBJ whole genome shotgun (WGS) entry which is preliminary data.</text>
</comment>
<evidence type="ECO:0000313" key="6">
    <source>
        <dbReference type="Proteomes" id="UP000319010"/>
    </source>
</evidence>
<feature type="compositionally biased region" description="Basic and acidic residues" evidence="1">
    <location>
        <begin position="244"/>
        <end position="257"/>
    </location>
</feature>
<evidence type="ECO:0000313" key="5">
    <source>
        <dbReference type="EMBL" id="TQD42847.1"/>
    </source>
</evidence>
<dbReference type="Proteomes" id="UP000319010">
    <property type="component" value="Unassembled WGS sequence"/>
</dbReference>
<protein>
    <submittedName>
        <fullName evidence="5">WYL domain-containing protein</fullName>
    </submittedName>
</protein>
<dbReference type="AlphaFoldDB" id="A0A508A0M4"/>
<dbReference type="PANTHER" id="PTHR34580">
    <property type="match status" value="1"/>
</dbReference>
<accession>A0A508A0M4</accession>
<feature type="region of interest" description="Disordered" evidence="1">
    <location>
        <begin position="235"/>
        <end position="258"/>
    </location>
</feature>
<dbReference type="PANTHER" id="PTHR34580:SF1">
    <property type="entry name" value="PROTEIN PAFC"/>
    <property type="match status" value="1"/>
</dbReference>
<dbReference type="InterPro" id="IPR043839">
    <property type="entry name" value="PafC_HTH"/>
</dbReference>
<reference evidence="5 6" key="1">
    <citation type="submission" date="2019-06" db="EMBL/GenBank/DDBJ databases">
        <title>Draft genome sequence of Actinomyces johnsonii CCUG 34287T.</title>
        <authorList>
            <person name="Salva-Serra F."/>
            <person name="Cardew S."/>
            <person name="Moore E."/>
        </authorList>
    </citation>
    <scope>NUCLEOTIDE SEQUENCE [LARGE SCALE GENOMIC DNA]</scope>
    <source>
        <strain evidence="5 6">CCUG 34287</strain>
    </source>
</reference>
<gene>
    <name evidence="5" type="ORF">FK256_09495</name>
</gene>
<proteinExistence type="predicted"/>
<dbReference type="InterPro" id="IPR057727">
    <property type="entry name" value="WCX_dom"/>
</dbReference>
<dbReference type="Pfam" id="PF25583">
    <property type="entry name" value="WCX"/>
    <property type="match status" value="1"/>
</dbReference>
<dbReference type="RefSeq" id="WP_141424586.1">
    <property type="nucleotide sequence ID" value="NZ_JASPFB010000005.1"/>
</dbReference>
<dbReference type="Pfam" id="PF19187">
    <property type="entry name" value="HTH_PafC"/>
    <property type="match status" value="1"/>
</dbReference>